<protein>
    <submittedName>
        <fullName evidence="1">Uncharacterized protein</fullName>
    </submittedName>
</protein>
<dbReference type="Proteomes" id="UP000233293">
    <property type="component" value="Unassembled WGS sequence"/>
</dbReference>
<comment type="caution">
    <text evidence="1">The sequence shown here is derived from an EMBL/GenBank/DDBJ whole genome shotgun (WGS) entry which is preliminary data.</text>
</comment>
<reference evidence="2" key="1">
    <citation type="submission" date="2017-12" db="EMBL/GenBank/DDBJ databases">
        <title>Draft genome sequence of Telmatospirillum siberiense 26-4b1T, an acidotolerant peatland alphaproteobacterium potentially involved in sulfur cycling.</title>
        <authorList>
            <person name="Hausmann B."/>
            <person name="Pjevac P."/>
            <person name="Schreck K."/>
            <person name="Herbold C.W."/>
            <person name="Daims H."/>
            <person name="Wagner M."/>
            <person name="Pester M."/>
            <person name="Loy A."/>
        </authorList>
    </citation>
    <scope>NUCLEOTIDE SEQUENCE [LARGE SCALE GENOMIC DNA]</scope>
    <source>
        <strain evidence="2">26-4b1</strain>
    </source>
</reference>
<accession>A0A2N3PY60</accession>
<evidence type="ECO:0000313" key="1">
    <source>
        <dbReference type="EMBL" id="PKU25305.1"/>
    </source>
</evidence>
<dbReference type="AlphaFoldDB" id="A0A2N3PY60"/>
<sequence length="111" mass="12541">MQALLIDEQSSACLQESIVGWPVDVASVGRIRSSPLRQMLFVSLPKEVRNFREAEAICDKKGWNTKTFHFMLFLLRFPWLVRPYHDDCDCGPMIAEMDVISGADSGEAAHL</sequence>
<gene>
    <name evidence="1" type="ORF">CWS72_06825</name>
</gene>
<proteinExistence type="predicted"/>
<dbReference type="EMBL" id="PIUM01000005">
    <property type="protein sequence ID" value="PKU25305.1"/>
    <property type="molecule type" value="Genomic_DNA"/>
</dbReference>
<organism evidence="1 2">
    <name type="scientific">Telmatospirillum siberiense</name>
    <dbReference type="NCBI Taxonomy" id="382514"/>
    <lineage>
        <taxon>Bacteria</taxon>
        <taxon>Pseudomonadati</taxon>
        <taxon>Pseudomonadota</taxon>
        <taxon>Alphaproteobacteria</taxon>
        <taxon>Rhodospirillales</taxon>
        <taxon>Rhodospirillaceae</taxon>
        <taxon>Telmatospirillum</taxon>
    </lineage>
</organism>
<evidence type="ECO:0000313" key="2">
    <source>
        <dbReference type="Proteomes" id="UP000233293"/>
    </source>
</evidence>
<keyword evidence="2" id="KW-1185">Reference proteome</keyword>
<name>A0A2N3PY60_9PROT</name>